<dbReference type="GO" id="GO:0003677">
    <property type="term" value="F:DNA binding"/>
    <property type="evidence" value="ECO:0007669"/>
    <property type="project" value="UniProtKB-KW"/>
</dbReference>
<protein>
    <submittedName>
        <fullName evidence="8">Sigma-70 family RNA polymerase sigma factor</fullName>
    </submittedName>
</protein>
<dbReference type="PANTHER" id="PTHR43133">
    <property type="entry name" value="RNA POLYMERASE ECF-TYPE SIGMA FACTO"/>
    <property type="match status" value="1"/>
</dbReference>
<dbReference type="NCBIfam" id="TIGR02937">
    <property type="entry name" value="sigma70-ECF"/>
    <property type="match status" value="1"/>
</dbReference>
<keyword evidence="2" id="KW-0805">Transcription regulation</keyword>
<feature type="domain" description="RNA polymerase sigma factor 70 region 4 type 2" evidence="7">
    <location>
        <begin position="120"/>
        <end position="170"/>
    </location>
</feature>
<gene>
    <name evidence="8" type="ORF">FNA46_23545</name>
</gene>
<name>A0A549SSE6_9HYPH</name>
<dbReference type="InterPro" id="IPR039425">
    <property type="entry name" value="RNA_pol_sigma-70-like"/>
</dbReference>
<dbReference type="Gene3D" id="1.10.1740.10">
    <property type="match status" value="1"/>
</dbReference>
<accession>A0A549SSE6</accession>
<dbReference type="InterPro" id="IPR014284">
    <property type="entry name" value="RNA_pol_sigma-70_dom"/>
</dbReference>
<dbReference type="InterPro" id="IPR013249">
    <property type="entry name" value="RNA_pol_sigma70_r4_t2"/>
</dbReference>
<evidence type="ECO:0000259" key="7">
    <source>
        <dbReference type="Pfam" id="PF08281"/>
    </source>
</evidence>
<reference evidence="8 9" key="1">
    <citation type="submission" date="2019-07" db="EMBL/GenBank/DDBJ databases">
        <title>Ln-dependent methylotrophs.</title>
        <authorList>
            <person name="Tani A."/>
        </authorList>
    </citation>
    <scope>NUCLEOTIDE SEQUENCE [LARGE SCALE GENOMIC DNA]</scope>
    <source>
        <strain evidence="8 9">SM12</strain>
    </source>
</reference>
<evidence type="ECO:0000256" key="2">
    <source>
        <dbReference type="ARBA" id="ARBA00023015"/>
    </source>
</evidence>
<dbReference type="InterPro" id="IPR013325">
    <property type="entry name" value="RNA_pol_sigma_r2"/>
</dbReference>
<dbReference type="SUPFAM" id="SSF88659">
    <property type="entry name" value="Sigma3 and sigma4 domains of RNA polymerase sigma factors"/>
    <property type="match status" value="1"/>
</dbReference>
<dbReference type="PANTHER" id="PTHR43133:SF58">
    <property type="entry name" value="ECF RNA POLYMERASE SIGMA FACTOR SIGD"/>
    <property type="match status" value="1"/>
</dbReference>
<dbReference type="RefSeq" id="WP_143127661.1">
    <property type="nucleotide sequence ID" value="NZ_VJMG01000082.1"/>
</dbReference>
<comment type="similarity">
    <text evidence="1">Belongs to the sigma-70 factor family. ECF subfamily.</text>
</comment>
<evidence type="ECO:0000256" key="1">
    <source>
        <dbReference type="ARBA" id="ARBA00010641"/>
    </source>
</evidence>
<keyword evidence="3" id="KW-0731">Sigma factor</keyword>
<dbReference type="NCBIfam" id="NF009165">
    <property type="entry name" value="PRK12512.1"/>
    <property type="match status" value="1"/>
</dbReference>
<dbReference type="EMBL" id="VJMG01000082">
    <property type="protein sequence ID" value="TRL32546.1"/>
    <property type="molecule type" value="Genomic_DNA"/>
</dbReference>
<dbReference type="GO" id="GO:0016987">
    <property type="term" value="F:sigma factor activity"/>
    <property type="evidence" value="ECO:0007669"/>
    <property type="project" value="UniProtKB-KW"/>
</dbReference>
<dbReference type="Gene3D" id="1.10.10.10">
    <property type="entry name" value="Winged helix-like DNA-binding domain superfamily/Winged helix DNA-binding domain"/>
    <property type="match status" value="1"/>
</dbReference>
<dbReference type="AlphaFoldDB" id="A0A549SSE6"/>
<sequence>MSGQDEEELAMWLQAAIAGDEKAYAAFLRRTGALVRGFARRRIIDGSLDPEDIVQETLLAIHTKRHTWRSDAPVLPWVFAIARFKLIDAFRKRGRRVEVDIDDIANTVAQQEAETVSERDMRRVLDGLAPGQRSVVAAISIEGHSIGETAAKYNMTETAVRVTLHRGLRAIAKKFGRS</sequence>
<dbReference type="InterPro" id="IPR007627">
    <property type="entry name" value="RNA_pol_sigma70_r2"/>
</dbReference>
<evidence type="ECO:0000259" key="6">
    <source>
        <dbReference type="Pfam" id="PF04542"/>
    </source>
</evidence>
<evidence type="ECO:0000313" key="9">
    <source>
        <dbReference type="Proteomes" id="UP000316801"/>
    </source>
</evidence>
<dbReference type="Pfam" id="PF04542">
    <property type="entry name" value="Sigma70_r2"/>
    <property type="match status" value="1"/>
</dbReference>
<dbReference type="Pfam" id="PF08281">
    <property type="entry name" value="Sigma70_r4_2"/>
    <property type="match status" value="1"/>
</dbReference>
<comment type="caution">
    <text evidence="8">The sequence shown here is derived from an EMBL/GenBank/DDBJ whole genome shotgun (WGS) entry which is preliminary data.</text>
</comment>
<dbReference type="GO" id="GO:0006352">
    <property type="term" value="P:DNA-templated transcription initiation"/>
    <property type="evidence" value="ECO:0007669"/>
    <property type="project" value="InterPro"/>
</dbReference>
<evidence type="ECO:0000256" key="3">
    <source>
        <dbReference type="ARBA" id="ARBA00023082"/>
    </source>
</evidence>
<dbReference type="SUPFAM" id="SSF88946">
    <property type="entry name" value="Sigma2 domain of RNA polymerase sigma factors"/>
    <property type="match status" value="1"/>
</dbReference>
<keyword evidence="9" id="KW-1185">Reference proteome</keyword>
<organism evidence="8 9">
    <name type="scientific">Rhizobium straminoryzae</name>
    <dbReference type="NCBI Taxonomy" id="1387186"/>
    <lineage>
        <taxon>Bacteria</taxon>
        <taxon>Pseudomonadati</taxon>
        <taxon>Pseudomonadota</taxon>
        <taxon>Alphaproteobacteria</taxon>
        <taxon>Hyphomicrobiales</taxon>
        <taxon>Rhizobiaceae</taxon>
        <taxon>Rhizobium/Agrobacterium group</taxon>
        <taxon>Rhizobium</taxon>
    </lineage>
</organism>
<proteinExistence type="inferred from homology"/>
<dbReference type="InterPro" id="IPR036388">
    <property type="entry name" value="WH-like_DNA-bd_sf"/>
</dbReference>
<keyword evidence="5" id="KW-0804">Transcription</keyword>
<evidence type="ECO:0000256" key="5">
    <source>
        <dbReference type="ARBA" id="ARBA00023163"/>
    </source>
</evidence>
<evidence type="ECO:0000313" key="8">
    <source>
        <dbReference type="EMBL" id="TRL32546.1"/>
    </source>
</evidence>
<feature type="domain" description="RNA polymerase sigma-70 region 2" evidence="6">
    <location>
        <begin position="29"/>
        <end position="96"/>
    </location>
</feature>
<dbReference type="InterPro" id="IPR013324">
    <property type="entry name" value="RNA_pol_sigma_r3/r4-like"/>
</dbReference>
<dbReference type="Proteomes" id="UP000316801">
    <property type="component" value="Unassembled WGS sequence"/>
</dbReference>
<keyword evidence="4" id="KW-0238">DNA-binding</keyword>
<evidence type="ECO:0000256" key="4">
    <source>
        <dbReference type="ARBA" id="ARBA00023125"/>
    </source>
</evidence>